<comment type="caution">
    <text evidence="1">The sequence shown here is derived from an EMBL/GenBank/DDBJ whole genome shotgun (WGS) entry which is preliminary data.</text>
</comment>
<keyword evidence="2" id="KW-1185">Reference proteome</keyword>
<accession>A0A812Q8E4</accession>
<organism evidence="1 2">
    <name type="scientific">Symbiodinium necroappetens</name>
    <dbReference type="NCBI Taxonomy" id="1628268"/>
    <lineage>
        <taxon>Eukaryota</taxon>
        <taxon>Sar</taxon>
        <taxon>Alveolata</taxon>
        <taxon>Dinophyceae</taxon>
        <taxon>Suessiales</taxon>
        <taxon>Symbiodiniaceae</taxon>
        <taxon>Symbiodinium</taxon>
    </lineage>
</organism>
<dbReference type="EMBL" id="CAJNJA010016865">
    <property type="protein sequence ID" value="CAE7390038.1"/>
    <property type="molecule type" value="Genomic_DNA"/>
</dbReference>
<dbReference type="Proteomes" id="UP000601435">
    <property type="component" value="Unassembled WGS sequence"/>
</dbReference>
<gene>
    <name evidence="1" type="ORF">SNEC2469_LOCUS10592</name>
</gene>
<evidence type="ECO:0000313" key="2">
    <source>
        <dbReference type="Proteomes" id="UP000601435"/>
    </source>
</evidence>
<evidence type="ECO:0000313" key="1">
    <source>
        <dbReference type="EMBL" id="CAE7390038.1"/>
    </source>
</evidence>
<proteinExistence type="predicted"/>
<reference evidence="1" key="1">
    <citation type="submission" date="2021-02" db="EMBL/GenBank/DDBJ databases">
        <authorList>
            <person name="Dougan E. K."/>
            <person name="Rhodes N."/>
            <person name="Thang M."/>
            <person name="Chan C."/>
        </authorList>
    </citation>
    <scope>NUCLEOTIDE SEQUENCE</scope>
</reference>
<dbReference type="OrthoDB" id="422780at2759"/>
<protein>
    <submittedName>
        <fullName evidence="1">Uncharacterized protein</fullName>
    </submittedName>
</protein>
<dbReference type="AlphaFoldDB" id="A0A812Q8E4"/>
<sequence>MWRRAMERYKGEDHLGSFDCINISWALRSPSQDVLFHTSLKTYTRSCAVVFIQELDSGAANTNASNPRLPEAGHELNAGNYPPILNFPSLRSGRLESLGFLLWEGVMVKALHGRNVTSRLNGLLSGPVALFDTSRTTLVVSPMDNFKHSVHFYDASRGSWDLGVSSEVTAVPPGFTHRTLLVADVGITRAMDKFGAFLRHAYGTSRPFLQSDPVVNYLSYWTDNGAYYYGDQWKEAGGGGKTCGERSMLQVAHGLAKSKLLEAVHIWQLDDWWYPGHAAVYVHCVKDWVLGKSGFRHSLGDLHKALGKPWLLYVPFFCRENAYTDRFRFINGSHGSTAFAVPHPDDARSFYGMLFDYGKAEGMRSFEHDFLNFNFLAVPHLRKTFGASRCPGRIWAFVILQ</sequence>
<name>A0A812Q8E4_9DINO</name>